<feature type="region of interest" description="Disordered" evidence="1">
    <location>
        <begin position="84"/>
        <end position="106"/>
    </location>
</feature>
<dbReference type="EMBL" id="JAGBKM010000005">
    <property type="protein sequence ID" value="MBO1530465.1"/>
    <property type="molecule type" value="Genomic_DNA"/>
</dbReference>
<dbReference type="PROSITE" id="PS51257">
    <property type="entry name" value="PROKAR_LIPOPROTEIN"/>
    <property type="match status" value="1"/>
</dbReference>
<evidence type="ECO:0008006" key="5">
    <source>
        <dbReference type="Google" id="ProtNLM"/>
    </source>
</evidence>
<accession>A0ABS3NM36</accession>
<dbReference type="Proteomes" id="UP000664554">
    <property type="component" value="Unassembled WGS sequence"/>
</dbReference>
<protein>
    <recommendedName>
        <fullName evidence="5">Lipoprotein</fullName>
    </recommendedName>
</protein>
<feature type="signal peptide" evidence="2">
    <location>
        <begin position="1"/>
        <end position="26"/>
    </location>
</feature>
<evidence type="ECO:0000256" key="2">
    <source>
        <dbReference type="SAM" id="SignalP"/>
    </source>
</evidence>
<gene>
    <name evidence="3" type="ORF">J3492_04455</name>
</gene>
<evidence type="ECO:0000313" key="4">
    <source>
        <dbReference type="Proteomes" id="UP000664554"/>
    </source>
</evidence>
<keyword evidence="2" id="KW-0732">Signal</keyword>
<organism evidence="3 4">
    <name type="scientific">Psychrobacter coccoides</name>
    <dbReference type="NCBI Taxonomy" id="2818440"/>
    <lineage>
        <taxon>Bacteria</taxon>
        <taxon>Pseudomonadati</taxon>
        <taxon>Pseudomonadota</taxon>
        <taxon>Gammaproteobacteria</taxon>
        <taxon>Moraxellales</taxon>
        <taxon>Moraxellaceae</taxon>
        <taxon>Psychrobacter</taxon>
    </lineage>
</organism>
<evidence type="ECO:0000313" key="3">
    <source>
        <dbReference type="EMBL" id="MBO1530465.1"/>
    </source>
</evidence>
<sequence length="106" mass="11335">MKTSLMTSKTFTALFALALGSTLVLSGCQTAKGVLGKRDNGSLTYQQSKKLPPLELPASQQAAPFVPLYPTPNLGENTLQLQNESGKQYRLPKPERAVPVTSSSAQ</sequence>
<proteinExistence type="predicted"/>
<reference evidence="3 4" key="1">
    <citation type="submission" date="2021-03" db="EMBL/GenBank/DDBJ databases">
        <authorList>
            <person name="Shang D.-D."/>
            <person name="Du Z.-J."/>
            <person name="Chen G.-J."/>
        </authorList>
    </citation>
    <scope>NUCLEOTIDE SEQUENCE [LARGE SCALE GENOMIC DNA]</scope>
    <source>
        <strain evidence="3 4">F1192</strain>
    </source>
</reference>
<comment type="caution">
    <text evidence="3">The sequence shown here is derived from an EMBL/GenBank/DDBJ whole genome shotgun (WGS) entry which is preliminary data.</text>
</comment>
<keyword evidence="4" id="KW-1185">Reference proteome</keyword>
<evidence type="ECO:0000256" key="1">
    <source>
        <dbReference type="SAM" id="MobiDB-lite"/>
    </source>
</evidence>
<name>A0ABS3NM36_9GAMM</name>
<feature type="chain" id="PRO_5046543448" description="Lipoprotein" evidence="2">
    <location>
        <begin position="27"/>
        <end position="106"/>
    </location>
</feature>
<feature type="region of interest" description="Disordered" evidence="1">
    <location>
        <begin position="36"/>
        <end position="57"/>
    </location>
</feature>
<dbReference type="RefSeq" id="WP_207990308.1">
    <property type="nucleotide sequence ID" value="NZ_JAGBKM010000005.1"/>
</dbReference>